<dbReference type="InterPro" id="IPR011004">
    <property type="entry name" value="Trimer_LpxA-like_sf"/>
</dbReference>
<evidence type="ECO:0000256" key="1">
    <source>
        <dbReference type="SAM" id="Phobius"/>
    </source>
</evidence>
<dbReference type="AlphaFoldDB" id="A0A1G2ARN2"/>
<proteinExistence type="predicted"/>
<dbReference type="Proteomes" id="UP000177165">
    <property type="component" value="Unassembled WGS sequence"/>
</dbReference>
<gene>
    <name evidence="2" type="ORF">A3B74_02220</name>
</gene>
<evidence type="ECO:0000313" key="2">
    <source>
        <dbReference type="EMBL" id="OGY79571.1"/>
    </source>
</evidence>
<comment type="caution">
    <text evidence="2">The sequence shown here is derived from an EMBL/GenBank/DDBJ whole genome shotgun (WGS) entry which is preliminary data.</text>
</comment>
<feature type="transmembrane region" description="Helical" evidence="1">
    <location>
        <begin position="21"/>
        <end position="42"/>
    </location>
</feature>
<keyword evidence="1" id="KW-0812">Transmembrane</keyword>
<name>A0A1G2ARN2_9BACT</name>
<organism evidence="2 3">
    <name type="scientific">Candidatus Kerfeldbacteria bacterium RIFCSPHIGHO2_02_FULL_42_14</name>
    <dbReference type="NCBI Taxonomy" id="1798540"/>
    <lineage>
        <taxon>Bacteria</taxon>
        <taxon>Candidatus Kerfeldiibacteriota</taxon>
    </lineage>
</organism>
<accession>A0A1G2ARN2</accession>
<dbReference type="SUPFAM" id="SSF51161">
    <property type="entry name" value="Trimeric LpxA-like enzymes"/>
    <property type="match status" value="1"/>
</dbReference>
<keyword evidence="1" id="KW-1133">Transmembrane helix</keyword>
<dbReference type="EMBL" id="MHKB01000008">
    <property type="protein sequence ID" value="OGY79571.1"/>
    <property type="molecule type" value="Genomic_DNA"/>
</dbReference>
<keyword evidence="1" id="KW-0472">Membrane</keyword>
<reference evidence="2 3" key="1">
    <citation type="journal article" date="2016" name="Nat. Commun.">
        <title>Thousands of microbial genomes shed light on interconnected biogeochemical processes in an aquifer system.</title>
        <authorList>
            <person name="Anantharaman K."/>
            <person name="Brown C.T."/>
            <person name="Hug L.A."/>
            <person name="Sharon I."/>
            <person name="Castelle C.J."/>
            <person name="Probst A.J."/>
            <person name="Thomas B.C."/>
            <person name="Singh A."/>
            <person name="Wilkins M.J."/>
            <person name="Karaoz U."/>
            <person name="Brodie E.L."/>
            <person name="Williams K.H."/>
            <person name="Hubbard S.S."/>
            <person name="Banfield J.F."/>
        </authorList>
    </citation>
    <scope>NUCLEOTIDE SEQUENCE [LARGE SCALE GENOMIC DNA]</scope>
</reference>
<dbReference type="STRING" id="1798540.A3B74_02220"/>
<evidence type="ECO:0000313" key="3">
    <source>
        <dbReference type="Proteomes" id="UP000177165"/>
    </source>
</evidence>
<protein>
    <submittedName>
        <fullName evidence="2">Uncharacterized protein</fullName>
    </submittedName>
</protein>
<sequence>MHTHTSAKKIHFKNLRANMARNFFGAFAVIAGIGFALIVQAITINGSSQLGAGSADTLMFESSTLFTGVTHQFPSITIGKQGVGGVTFFNGTIVNSTVKDDGSDNPVTFGDNIRVDGRIFRGAKQGPETDGVNPILVDDNFETSGNTRMKGTLTVNGASTLTGDVTIGGNETISKNATIEGSAIVRGNQTIVGTLTVGEAALTAATLANTDVVETITADWVNTANPWSASEIADVTRTVQLLLTSFYNVDATNSGAIVPTSASTQPAFIVSTEGNVFLRWTNADTDPAGIAFIVPNDYTSGGTVKITTQVASGTTGDNDILGKIWKVSDNQSASTKTFTNLTGGTNFDSGITGGNIKVVSLTLPDTLTLAAGDHVSFSIERSSGSDSIDVHSIALEYTAKQ</sequence>